<keyword evidence="1" id="KW-0472">Membrane</keyword>
<reference evidence="2 3" key="1">
    <citation type="submission" date="2018-08" db="EMBL/GenBank/DDBJ databases">
        <title>Lysinibacillus sp. YLB-03 draft genome sequence.</title>
        <authorList>
            <person name="Yu L."/>
        </authorList>
    </citation>
    <scope>NUCLEOTIDE SEQUENCE [LARGE SCALE GENOMIC DNA]</scope>
    <source>
        <strain evidence="2 3">YLB-03</strain>
    </source>
</reference>
<protein>
    <submittedName>
        <fullName evidence="2">DUF4181 domain-containing protein</fullName>
    </submittedName>
</protein>
<evidence type="ECO:0000256" key="1">
    <source>
        <dbReference type="SAM" id="Phobius"/>
    </source>
</evidence>
<feature type="transmembrane region" description="Helical" evidence="1">
    <location>
        <begin position="17"/>
        <end position="39"/>
    </location>
</feature>
<feature type="transmembrane region" description="Helical" evidence="1">
    <location>
        <begin position="65"/>
        <end position="85"/>
    </location>
</feature>
<dbReference type="OrthoDB" id="2428213at2"/>
<evidence type="ECO:0000313" key="3">
    <source>
        <dbReference type="Proteomes" id="UP000265692"/>
    </source>
</evidence>
<organism evidence="2 3">
    <name type="scientific">Ureibacillus yapensis</name>
    <dbReference type="NCBI Taxonomy" id="2304605"/>
    <lineage>
        <taxon>Bacteria</taxon>
        <taxon>Bacillati</taxon>
        <taxon>Bacillota</taxon>
        <taxon>Bacilli</taxon>
        <taxon>Bacillales</taxon>
        <taxon>Caryophanaceae</taxon>
        <taxon>Ureibacillus</taxon>
    </lineage>
</organism>
<evidence type="ECO:0000313" key="2">
    <source>
        <dbReference type="EMBL" id="RHW34017.1"/>
    </source>
</evidence>
<gene>
    <name evidence="2" type="ORF">D1B33_14550</name>
</gene>
<feature type="transmembrane region" description="Helical" evidence="1">
    <location>
        <begin position="91"/>
        <end position="113"/>
    </location>
</feature>
<accession>A0A396SJK0</accession>
<comment type="caution">
    <text evidence="2">The sequence shown here is derived from an EMBL/GenBank/DDBJ whole genome shotgun (WGS) entry which is preliminary data.</text>
</comment>
<sequence>MTKKELIVRWRLFVGDFLAKLILMLSIFGLFLFLINKFLRKWLNVEKKKLFSYNHVNDKHKKIDWTIRIIFIFFLFISLFININRDPLKRIWFLETHILLFVFIIVSETVRVIMEKRYAENKNDYIFSAIQLVIISIFLLSVFSTDIFGLFG</sequence>
<dbReference type="InterPro" id="IPR025441">
    <property type="entry name" value="DUF4181"/>
</dbReference>
<dbReference type="AlphaFoldDB" id="A0A396SJK0"/>
<dbReference type="EMBL" id="QWEI01000009">
    <property type="protein sequence ID" value="RHW34017.1"/>
    <property type="molecule type" value="Genomic_DNA"/>
</dbReference>
<keyword evidence="1" id="KW-0812">Transmembrane</keyword>
<dbReference type="Proteomes" id="UP000265692">
    <property type="component" value="Unassembled WGS sequence"/>
</dbReference>
<keyword evidence="3" id="KW-1185">Reference proteome</keyword>
<keyword evidence="1" id="KW-1133">Transmembrane helix</keyword>
<proteinExistence type="predicted"/>
<dbReference type="Pfam" id="PF13789">
    <property type="entry name" value="DUF4181"/>
    <property type="match status" value="1"/>
</dbReference>
<name>A0A396SJK0_9BACL</name>
<feature type="transmembrane region" description="Helical" evidence="1">
    <location>
        <begin position="125"/>
        <end position="151"/>
    </location>
</feature>